<organism evidence="2 3">
    <name type="scientific">Nothophoma quercina</name>
    <dbReference type="NCBI Taxonomy" id="749835"/>
    <lineage>
        <taxon>Eukaryota</taxon>
        <taxon>Fungi</taxon>
        <taxon>Dikarya</taxon>
        <taxon>Ascomycota</taxon>
        <taxon>Pezizomycotina</taxon>
        <taxon>Dothideomycetes</taxon>
        <taxon>Pleosporomycetidae</taxon>
        <taxon>Pleosporales</taxon>
        <taxon>Pleosporineae</taxon>
        <taxon>Didymellaceae</taxon>
        <taxon>Nothophoma</taxon>
    </lineage>
</organism>
<dbReference type="EMBL" id="JAKIXB020000013">
    <property type="protein sequence ID" value="KAL1603098.1"/>
    <property type="molecule type" value="Genomic_DNA"/>
</dbReference>
<dbReference type="Gene3D" id="1.20.1480.30">
    <property type="entry name" value="Designed four-helix bundle protein"/>
    <property type="match status" value="1"/>
</dbReference>
<keyword evidence="3" id="KW-1185">Reference proteome</keyword>
<sequence length="557" mass="62676">MASSADDDLISLADESRTVTSAVSLASTAGFTRSMMGKQRKPAQQDSFSGLAGMMKAKKPYPQIASPSPRPTLSMSTNGMHFASRATSGTSMLSPLARPYRPEGSVAAYLQDQARSPTTDIVSRTQDYKQKDMQRLESMLQELEDLPINDDDNANVQSPNVTPPTPFEPLFPGYKLSTALRVHTEPSPPPTPAELVTPASPEEPVVRVTMHVWDAMDRDLEALKAERRALELKVARLEKAKQIAPQQAVDYNDELQTQIGKLQYQNEANKIQKATMARTLSEKDMEIKQLQLELAGAEHRAETVKNATTDYAQVVEERDYLQDTLNNDRAEGSRLLTDLTNTKNREIETLSKKIEDLQEALNRATVAACASTQFEEYKILAENRLVRLTQCEKQLSALKDKYGTEHTKVNDLEDWVEDLRGKLSQVGDLQGQLNEKSRECERFRTNLRKQEKVVEDYKQRIMRVSHDGKALRGAAHLVVPKADTRFSHLVLGCAECYTKNITCDDKARCRHCTENNEKCARWRCSLKHVLGQCPNVPCSFPHESDGWLLATERRPQW</sequence>
<comment type="caution">
    <text evidence="2">The sequence shown here is derived from an EMBL/GenBank/DDBJ whole genome shotgun (WGS) entry which is preliminary data.</text>
</comment>
<feature type="coiled-coil region" evidence="1">
    <location>
        <begin position="433"/>
        <end position="467"/>
    </location>
</feature>
<feature type="coiled-coil region" evidence="1">
    <location>
        <begin position="340"/>
        <end position="367"/>
    </location>
</feature>
<keyword evidence="1" id="KW-0175">Coiled coil</keyword>
<evidence type="ECO:0000313" key="2">
    <source>
        <dbReference type="EMBL" id="KAL1603098.1"/>
    </source>
</evidence>
<reference evidence="2 3" key="1">
    <citation type="submission" date="2024-02" db="EMBL/GenBank/DDBJ databases">
        <title>De novo assembly and annotation of 12 fungi associated with fruit tree decline syndrome in Ontario, Canada.</title>
        <authorList>
            <person name="Sulman M."/>
            <person name="Ellouze W."/>
            <person name="Ilyukhin E."/>
        </authorList>
    </citation>
    <scope>NUCLEOTIDE SEQUENCE [LARGE SCALE GENOMIC DNA]</scope>
    <source>
        <strain evidence="2 3">M97-236</strain>
    </source>
</reference>
<proteinExistence type="predicted"/>
<feature type="coiled-coil region" evidence="1">
    <location>
        <begin position="213"/>
        <end position="240"/>
    </location>
</feature>
<feature type="coiled-coil region" evidence="1">
    <location>
        <begin position="280"/>
        <end position="307"/>
    </location>
</feature>
<dbReference type="Proteomes" id="UP001521222">
    <property type="component" value="Unassembled WGS sequence"/>
</dbReference>
<name>A0ABR3RF79_9PLEO</name>
<evidence type="ECO:0000313" key="3">
    <source>
        <dbReference type="Proteomes" id="UP001521222"/>
    </source>
</evidence>
<gene>
    <name evidence="2" type="ORF">SLS59_004755</name>
</gene>
<evidence type="ECO:0000256" key="1">
    <source>
        <dbReference type="SAM" id="Coils"/>
    </source>
</evidence>
<accession>A0ABR3RF79</accession>
<protein>
    <submittedName>
        <fullName evidence="2">Uncharacterized protein</fullName>
    </submittedName>
</protein>